<gene>
    <name evidence="5" type="ORF">AYM40_33230</name>
</gene>
<sequence>MSSKVSGTEGYAEEAEALLRHWRAIPFAELHRPVLHLIPGAPARILDIGSGAGGDAASLAEMGHTVVAVEPVDALRTAAMAMYTSPRIEWLDDSLPDLATVHARKQTYDVVMLTAVWMHLDAQQRARAMPRVAALVREAGVAIMSLRHGPVPLGRRMFEVSARETIDLAALHGLRLVLNLSVASIQQANRLSGVRWTRLAFEKPGAN</sequence>
<organism evidence="5 6">
    <name type="scientific">Paraburkholderia phytofirmans OLGA172</name>
    <dbReference type="NCBI Taxonomy" id="1417228"/>
    <lineage>
        <taxon>Bacteria</taxon>
        <taxon>Pseudomonadati</taxon>
        <taxon>Pseudomonadota</taxon>
        <taxon>Betaproteobacteria</taxon>
        <taxon>Burkholderiales</taxon>
        <taxon>Burkholderiaceae</taxon>
        <taxon>Paraburkholderia</taxon>
    </lineage>
</organism>
<dbReference type="PANTHER" id="PTHR43464">
    <property type="entry name" value="METHYLTRANSFERASE"/>
    <property type="match status" value="1"/>
</dbReference>
<dbReference type="EMBL" id="CP014579">
    <property type="protein sequence ID" value="ANB76992.1"/>
    <property type="molecule type" value="Genomic_DNA"/>
</dbReference>
<accession>A0A160FV54</accession>
<proteinExistence type="predicted"/>
<reference evidence="5 6" key="1">
    <citation type="journal article" date="2016" name="Gene">
        <title>PacBio SMRT assembly of a complex multi-replicon genome reveals chlorocatechol degradative operon in a region of genome plasticity.</title>
        <authorList>
            <person name="Ricker N."/>
            <person name="Shen S.Y."/>
            <person name="Goordial J."/>
            <person name="Jin S."/>
            <person name="Fulthorpe R.R."/>
        </authorList>
    </citation>
    <scope>NUCLEOTIDE SEQUENCE [LARGE SCALE GENOMIC DNA]</scope>
    <source>
        <strain evidence="5 6">OLGA172</strain>
    </source>
</reference>
<dbReference type="KEGG" id="buz:AYM40_33230"/>
<dbReference type="InterPro" id="IPR041698">
    <property type="entry name" value="Methyltransf_25"/>
</dbReference>
<dbReference type="Gene3D" id="3.40.50.150">
    <property type="entry name" value="Vaccinia Virus protein VP39"/>
    <property type="match status" value="1"/>
</dbReference>
<dbReference type="RefSeq" id="WP_063500196.1">
    <property type="nucleotide sequence ID" value="NZ_CP014579.1"/>
</dbReference>
<evidence type="ECO:0000313" key="5">
    <source>
        <dbReference type="EMBL" id="ANB76992.1"/>
    </source>
</evidence>
<dbReference type="Proteomes" id="UP000076852">
    <property type="component" value="Chromosome 2"/>
</dbReference>
<keyword evidence="6" id="KW-1185">Reference proteome</keyword>
<keyword evidence="3" id="KW-0949">S-adenosyl-L-methionine</keyword>
<name>A0A160FV54_9BURK</name>
<dbReference type="OrthoDB" id="7348755at2"/>
<keyword evidence="2 5" id="KW-0808">Transferase</keyword>
<dbReference type="Pfam" id="PF13649">
    <property type="entry name" value="Methyltransf_25"/>
    <property type="match status" value="1"/>
</dbReference>
<keyword evidence="1 5" id="KW-0489">Methyltransferase</keyword>
<dbReference type="STRING" id="1804984.AYM40_33230"/>
<dbReference type="AlphaFoldDB" id="A0A160FV54"/>
<dbReference type="SUPFAM" id="SSF53335">
    <property type="entry name" value="S-adenosyl-L-methionine-dependent methyltransferases"/>
    <property type="match status" value="1"/>
</dbReference>
<dbReference type="CDD" id="cd02440">
    <property type="entry name" value="AdoMet_MTases"/>
    <property type="match status" value="1"/>
</dbReference>
<evidence type="ECO:0000259" key="4">
    <source>
        <dbReference type="Pfam" id="PF13649"/>
    </source>
</evidence>
<evidence type="ECO:0000313" key="6">
    <source>
        <dbReference type="Proteomes" id="UP000076852"/>
    </source>
</evidence>
<dbReference type="PANTHER" id="PTHR43464:SF19">
    <property type="entry name" value="UBIQUINONE BIOSYNTHESIS O-METHYLTRANSFERASE, MITOCHONDRIAL"/>
    <property type="match status" value="1"/>
</dbReference>
<evidence type="ECO:0000256" key="1">
    <source>
        <dbReference type="ARBA" id="ARBA00022603"/>
    </source>
</evidence>
<protein>
    <submittedName>
        <fullName evidence="5">SAM-dependent methyltransferase</fullName>
    </submittedName>
</protein>
<evidence type="ECO:0000256" key="3">
    <source>
        <dbReference type="ARBA" id="ARBA00022691"/>
    </source>
</evidence>
<dbReference type="GO" id="GO:0008168">
    <property type="term" value="F:methyltransferase activity"/>
    <property type="evidence" value="ECO:0007669"/>
    <property type="project" value="UniProtKB-KW"/>
</dbReference>
<feature type="domain" description="Methyltransferase" evidence="4">
    <location>
        <begin position="45"/>
        <end position="140"/>
    </location>
</feature>
<dbReference type="InterPro" id="IPR029063">
    <property type="entry name" value="SAM-dependent_MTases_sf"/>
</dbReference>
<dbReference type="GO" id="GO:0032259">
    <property type="term" value="P:methylation"/>
    <property type="evidence" value="ECO:0007669"/>
    <property type="project" value="UniProtKB-KW"/>
</dbReference>
<evidence type="ECO:0000256" key="2">
    <source>
        <dbReference type="ARBA" id="ARBA00022679"/>
    </source>
</evidence>